<name>A0ABT6B049_9BURK</name>
<dbReference type="Pfam" id="PF00497">
    <property type="entry name" value="SBP_bac_3"/>
    <property type="match status" value="1"/>
</dbReference>
<dbReference type="SMART" id="SM00079">
    <property type="entry name" value="PBPe"/>
    <property type="match status" value="1"/>
</dbReference>
<protein>
    <submittedName>
        <fullName evidence="4">Transporter substrate-binding domain-containing protein</fullName>
    </submittedName>
</protein>
<comment type="caution">
    <text evidence="4">The sequence shown here is derived from an EMBL/GenBank/DDBJ whole genome shotgun (WGS) entry which is preliminary data.</text>
</comment>
<keyword evidence="1" id="KW-0732">Signal</keyword>
<dbReference type="PANTHER" id="PTHR35936">
    <property type="entry name" value="MEMBRANE-BOUND LYTIC MUREIN TRANSGLYCOSYLASE F"/>
    <property type="match status" value="1"/>
</dbReference>
<organism evidence="4 5">
    <name type="scientific">Cupriavidus basilensis</name>
    <dbReference type="NCBI Taxonomy" id="68895"/>
    <lineage>
        <taxon>Bacteria</taxon>
        <taxon>Pseudomonadati</taxon>
        <taxon>Pseudomonadota</taxon>
        <taxon>Betaproteobacteria</taxon>
        <taxon>Burkholderiales</taxon>
        <taxon>Burkholderiaceae</taxon>
        <taxon>Cupriavidus</taxon>
    </lineage>
</organism>
<dbReference type="InterPro" id="IPR001320">
    <property type="entry name" value="Iontro_rcpt_C"/>
</dbReference>
<evidence type="ECO:0000259" key="2">
    <source>
        <dbReference type="SMART" id="SM00062"/>
    </source>
</evidence>
<dbReference type="SMART" id="SM00062">
    <property type="entry name" value="PBPb"/>
    <property type="match status" value="1"/>
</dbReference>
<sequence>MLLLIVCRRLNPHIPVRSSHMLKRRALVVSVFTAPALCALMPALVSTSALAVTTAGKISVGVTTVVPPFSFMRNGKHSGISNDILQKVAALENLEIDYVPLKFDALIPAIQAGQIDIAVAGIFVTEARKKVVDFSDPYFTQGGIIVVPVNSPFKSVADLKGKTLACEQGSAALGIARENAEAWGVTLRVLPDPANMQLAMKAGDVDAMIYDSGIVAHQMRVEGAQPTIKQISGVLKPTGIAFAFPKGSKMVDVVNHGMAQLRASGEIAKILKSYGMD</sequence>
<keyword evidence="5" id="KW-1185">Reference proteome</keyword>
<feature type="domain" description="Solute-binding protein family 3/N-terminal" evidence="2">
    <location>
        <begin position="57"/>
        <end position="277"/>
    </location>
</feature>
<feature type="domain" description="Ionotropic glutamate receptor C-terminal" evidence="3">
    <location>
        <begin position="59"/>
        <end position="273"/>
    </location>
</feature>
<evidence type="ECO:0000256" key="1">
    <source>
        <dbReference type="ARBA" id="ARBA00022729"/>
    </source>
</evidence>
<gene>
    <name evidence="4" type="ORF">P3W85_35810</name>
</gene>
<evidence type="ECO:0000259" key="3">
    <source>
        <dbReference type="SMART" id="SM00079"/>
    </source>
</evidence>
<dbReference type="CDD" id="cd13530">
    <property type="entry name" value="PBP2_peptides_like"/>
    <property type="match status" value="1"/>
</dbReference>
<dbReference type="PANTHER" id="PTHR35936:SF17">
    <property type="entry name" value="ARGININE-BINDING EXTRACELLULAR PROTEIN ARTP"/>
    <property type="match status" value="1"/>
</dbReference>
<dbReference type="SUPFAM" id="SSF53850">
    <property type="entry name" value="Periplasmic binding protein-like II"/>
    <property type="match status" value="1"/>
</dbReference>
<reference evidence="4 5" key="1">
    <citation type="submission" date="2023-03" db="EMBL/GenBank/DDBJ databases">
        <title>Draft assemblies of triclosan tolerant bacteria isolated from returned activated sludge.</title>
        <authorList>
            <person name="Van Hamelsveld S."/>
        </authorList>
    </citation>
    <scope>NUCLEOTIDE SEQUENCE [LARGE SCALE GENOMIC DNA]</scope>
    <source>
        <strain evidence="4 5">GW210010_S58</strain>
    </source>
</reference>
<dbReference type="InterPro" id="IPR001638">
    <property type="entry name" value="Solute-binding_3/MltF_N"/>
</dbReference>
<accession>A0ABT6B049</accession>
<dbReference type="RefSeq" id="WP_276268248.1">
    <property type="nucleotide sequence ID" value="NZ_JARJLM010000574.1"/>
</dbReference>
<evidence type="ECO:0000313" key="5">
    <source>
        <dbReference type="Proteomes" id="UP001216674"/>
    </source>
</evidence>
<evidence type="ECO:0000313" key="4">
    <source>
        <dbReference type="EMBL" id="MDF3838259.1"/>
    </source>
</evidence>
<dbReference type="Gene3D" id="3.40.190.10">
    <property type="entry name" value="Periplasmic binding protein-like II"/>
    <property type="match status" value="2"/>
</dbReference>
<dbReference type="EMBL" id="JARJLM010000574">
    <property type="protein sequence ID" value="MDF3838259.1"/>
    <property type="molecule type" value="Genomic_DNA"/>
</dbReference>
<dbReference type="Proteomes" id="UP001216674">
    <property type="component" value="Unassembled WGS sequence"/>
</dbReference>
<proteinExistence type="predicted"/>